<dbReference type="GO" id="GO:0006313">
    <property type="term" value="P:DNA transposition"/>
    <property type="evidence" value="ECO:0007669"/>
    <property type="project" value="InterPro"/>
</dbReference>
<evidence type="ECO:0000256" key="4">
    <source>
        <dbReference type="ARBA" id="ARBA00023172"/>
    </source>
</evidence>
<keyword evidence="3" id="KW-0238">DNA-binding</keyword>
<dbReference type="EMBL" id="CP000482">
    <property type="protein sequence ID" value="ABK99382.1"/>
    <property type="molecule type" value="Genomic_DNA"/>
</dbReference>
<dbReference type="AlphaFoldDB" id="A1APW2"/>
<evidence type="ECO:0000256" key="3">
    <source>
        <dbReference type="ARBA" id="ARBA00023125"/>
    </source>
</evidence>
<keyword evidence="6" id="KW-1133">Transmembrane helix</keyword>
<dbReference type="PANTHER" id="PTHR33258:SF1">
    <property type="entry name" value="TRANSPOSASE INSL FOR INSERTION SEQUENCE ELEMENT IS186A-RELATED"/>
    <property type="match status" value="1"/>
</dbReference>
<keyword evidence="2" id="KW-0815">Transposition</keyword>
<sequence>MRPFKRLKQRRKARAFKLLLTPVFERFKSDKQLESRGYRPLQMTFDDQLKALIFYHLEEFSSGSELLQALEQNDFAKECVAPPKGIKKSAFFEAINNRGLEQLSEVFGHLVKQAGKVLPAEYAHLGNLVSIDGSLIDAVLSMEWADYRSGSKKAKAHVGFDINRGIPRKIYLSDGKEGERPFVDKIIDKGETGVMDRGYQSHDHFDKWQAAEKFFVCRIRENTIKIVIRENAVNPDSIIFYDRIVMLGTKGVNQTEKELRLVGYRVDGKDYWIATNRYDLTAEQVAEVYKLRWNIETFFGWWKRHLKVYHLIARSKYGLMVQLLGGLITYLLLAIYCREQHNEPVSITRVRELRNQIANEAAEELEQKRMRTQQKSHKNKLLKKKRRHAKT</sequence>
<keyword evidence="6" id="KW-0812">Transmembrane</keyword>
<evidence type="ECO:0000256" key="2">
    <source>
        <dbReference type="ARBA" id="ARBA00022578"/>
    </source>
</evidence>
<feature type="region of interest" description="Disordered" evidence="5">
    <location>
        <begin position="365"/>
        <end position="391"/>
    </location>
</feature>
<dbReference type="InterPro" id="IPR002559">
    <property type="entry name" value="Transposase_11"/>
</dbReference>
<keyword evidence="4" id="KW-0233">DNA recombination</keyword>
<dbReference type="InterPro" id="IPR047952">
    <property type="entry name" value="Transpos_IS4"/>
</dbReference>
<dbReference type="STRING" id="338966.Ppro_1770"/>
<dbReference type="GO" id="GO:0003677">
    <property type="term" value="F:DNA binding"/>
    <property type="evidence" value="ECO:0007669"/>
    <property type="project" value="UniProtKB-KW"/>
</dbReference>
<evidence type="ECO:0000259" key="7">
    <source>
        <dbReference type="Pfam" id="PF01609"/>
    </source>
</evidence>
<accession>A1APW2</accession>
<dbReference type="GO" id="GO:0004803">
    <property type="term" value="F:transposase activity"/>
    <property type="evidence" value="ECO:0007669"/>
    <property type="project" value="InterPro"/>
</dbReference>
<gene>
    <name evidence="8" type="ordered locus">Ppro_1770</name>
</gene>
<organism evidence="8 9">
    <name type="scientific">Pelobacter propionicus (strain DSM 2379 / NBRC 103807 / OttBd1)</name>
    <dbReference type="NCBI Taxonomy" id="338966"/>
    <lineage>
        <taxon>Bacteria</taxon>
        <taxon>Pseudomonadati</taxon>
        <taxon>Thermodesulfobacteriota</taxon>
        <taxon>Desulfuromonadia</taxon>
        <taxon>Desulfuromonadales</taxon>
        <taxon>Desulfuromonadaceae</taxon>
        <taxon>Pelobacter</taxon>
    </lineage>
</organism>
<proteinExistence type="inferred from homology"/>
<dbReference type="eggNOG" id="COG3385">
    <property type="taxonomic scope" value="Bacteria"/>
</dbReference>
<dbReference type="KEGG" id="ppd:Ppro_1770"/>
<dbReference type="RefSeq" id="WP_011735659.1">
    <property type="nucleotide sequence ID" value="NC_008609.1"/>
</dbReference>
<keyword evidence="6" id="KW-0472">Membrane</keyword>
<evidence type="ECO:0000256" key="6">
    <source>
        <dbReference type="SAM" id="Phobius"/>
    </source>
</evidence>
<reference evidence="8 9" key="1">
    <citation type="submission" date="2006-10" db="EMBL/GenBank/DDBJ databases">
        <title>Complete sequence of chromosome of Pelobacter propionicus DSM 2379.</title>
        <authorList>
            <consortium name="US DOE Joint Genome Institute"/>
            <person name="Copeland A."/>
            <person name="Lucas S."/>
            <person name="Lapidus A."/>
            <person name="Barry K."/>
            <person name="Detter J.C."/>
            <person name="Glavina del Rio T."/>
            <person name="Hammon N."/>
            <person name="Israni S."/>
            <person name="Dalin E."/>
            <person name="Tice H."/>
            <person name="Pitluck S."/>
            <person name="Saunders E."/>
            <person name="Brettin T."/>
            <person name="Bruce D."/>
            <person name="Han C."/>
            <person name="Tapia R."/>
            <person name="Schmutz J."/>
            <person name="Larimer F."/>
            <person name="Land M."/>
            <person name="Hauser L."/>
            <person name="Kyrpides N."/>
            <person name="Kim E."/>
            <person name="Lovley D."/>
            <person name="Richardson P."/>
        </authorList>
    </citation>
    <scope>NUCLEOTIDE SEQUENCE [LARGE SCALE GENOMIC DNA]</scope>
    <source>
        <strain evidence="9">DSM 2379 / NBRC 103807 / OttBd1</strain>
    </source>
</reference>
<evidence type="ECO:0000256" key="1">
    <source>
        <dbReference type="ARBA" id="ARBA00010075"/>
    </source>
</evidence>
<evidence type="ECO:0000313" key="8">
    <source>
        <dbReference type="EMBL" id="ABK99382.1"/>
    </source>
</evidence>
<feature type="transmembrane region" description="Helical" evidence="6">
    <location>
        <begin position="317"/>
        <end position="336"/>
    </location>
</feature>
<dbReference type="HOGENOM" id="CLU_043140_0_2_7"/>
<evidence type="ECO:0000313" key="9">
    <source>
        <dbReference type="Proteomes" id="UP000006732"/>
    </source>
</evidence>
<comment type="similarity">
    <text evidence="1">Belongs to the transposase 11 family.</text>
</comment>
<feature type="compositionally biased region" description="Basic residues" evidence="5">
    <location>
        <begin position="370"/>
        <end position="391"/>
    </location>
</feature>
<protein>
    <submittedName>
        <fullName evidence="8">Transposase, IS4 family</fullName>
    </submittedName>
</protein>
<dbReference type="PANTHER" id="PTHR33258">
    <property type="entry name" value="TRANSPOSASE INSL FOR INSERTION SEQUENCE ELEMENT IS186A-RELATED"/>
    <property type="match status" value="1"/>
</dbReference>
<dbReference type="NCBIfam" id="NF033592">
    <property type="entry name" value="transpos_IS4_1"/>
    <property type="match status" value="1"/>
</dbReference>
<dbReference type="Proteomes" id="UP000006732">
    <property type="component" value="Chromosome"/>
</dbReference>
<dbReference type="InterPro" id="IPR012337">
    <property type="entry name" value="RNaseH-like_sf"/>
</dbReference>
<feature type="domain" description="Transposase IS4-like" evidence="7">
    <location>
        <begin position="128"/>
        <end position="332"/>
    </location>
</feature>
<dbReference type="OrthoDB" id="5411425at2"/>
<dbReference type="SUPFAM" id="SSF53098">
    <property type="entry name" value="Ribonuclease H-like"/>
    <property type="match status" value="1"/>
</dbReference>
<keyword evidence="9" id="KW-1185">Reference proteome</keyword>
<dbReference type="Pfam" id="PF01609">
    <property type="entry name" value="DDE_Tnp_1"/>
    <property type="match status" value="1"/>
</dbReference>
<evidence type="ECO:0000256" key="5">
    <source>
        <dbReference type="SAM" id="MobiDB-lite"/>
    </source>
</evidence>
<name>A1APW2_PELPD</name>